<evidence type="ECO:0000313" key="1">
    <source>
        <dbReference type="EMBL" id="TFK62242.1"/>
    </source>
</evidence>
<dbReference type="EMBL" id="ML208595">
    <property type="protein sequence ID" value="TFK62242.1"/>
    <property type="molecule type" value="Genomic_DNA"/>
</dbReference>
<protein>
    <submittedName>
        <fullName evidence="1">3-ketoacyl-CoA reductase</fullName>
    </submittedName>
</protein>
<reference evidence="1 2" key="1">
    <citation type="journal article" date="2019" name="Nat. Ecol. Evol.">
        <title>Megaphylogeny resolves global patterns of mushroom evolution.</title>
        <authorList>
            <person name="Varga T."/>
            <person name="Krizsan K."/>
            <person name="Foldi C."/>
            <person name="Dima B."/>
            <person name="Sanchez-Garcia M."/>
            <person name="Sanchez-Ramirez S."/>
            <person name="Szollosi G.J."/>
            <person name="Szarkandi J.G."/>
            <person name="Papp V."/>
            <person name="Albert L."/>
            <person name="Andreopoulos W."/>
            <person name="Angelini C."/>
            <person name="Antonin V."/>
            <person name="Barry K.W."/>
            <person name="Bougher N.L."/>
            <person name="Buchanan P."/>
            <person name="Buyck B."/>
            <person name="Bense V."/>
            <person name="Catcheside P."/>
            <person name="Chovatia M."/>
            <person name="Cooper J."/>
            <person name="Damon W."/>
            <person name="Desjardin D."/>
            <person name="Finy P."/>
            <person name="Geml J."/>
            <person name="Haridas S."/>
            <person name="Hughes K."/>
            <person name="Justo A."/>
            <person name="Karasinski D."/>
            <person name="Kautmanova I."/>
            <person name="Kiss B."/>
            <person name="Kocsube S."/>
            <person name="Kotiranta H."/>
            <person name="LaButti K.M."/>
            <person name="Lechner B.E."/>
            <person name="Liimatainen K."/>
            <person name="Lipzen A."/>
            <person name="Lukacs Z."/>
            <person name="Mihaltcheva S."/>
            <person name="Morgado L.N."/>
            <person name="Niskanen T."/>
            <person name="Noordeloos M.E."/>
            <person name="Ohm R.A."/>
            <person name="Ortiz-Santana B."/>
            <person name="Ovrebo C."/>
            <person name="Racz N."/>
            <person name="Riley R."/>
            <person name="Savchenko A."/>
            <person name="Shiryaev A."/>
            <person name="Soop K."/>
            <person name="Spirin V."/>
            <person name="Szebenyi C."/>
            <person name="Tomsovsky M."/>
            <person name="Tulloss R.E."/>
            <person name="Uehling J."/>
            <person name="Grigoriev I.V."/>
            <person name="Vagvolgyi C."/>
            <person name="Papp T."/>
            <person name="Martin F.M."/>
            <person name="Miettinen O."/>
            <person name="Hibbett D.S."/>
            <person name="Nagy L.G."/>
        </authorList>
    </citation>
    <scope>NUCLEOTIDE SEQUENCE [LARGE SCALE GENOMIC DNA]</scope>
    <source>
        <strain evidence="1 2">NL-1719</strain>
    </source>
</reference>
<dbReference type="Proteomes" id="UP000308600">
    <property type="component" value="Unassembled WGS sequence"/>
</dbReference>
<name>A0ACD3ABM6_9AGAR</name>
<organism evidence="1 2">
    <name type="scientific">Pluteus cervinus</name>
    <dbReference type="NCBI Taxonomy" id="181527"/>
    <lineage>
        <taxon>Eukaryota</taxon>
        <taxon>Fungi</taxon>
        <taxon>Dikarya</taxon>
        <taxon>Basidiomycota</taxon>
        <taxon>Agaricomycotina</taxon>
        <taxon>Agaricomycetes</taxon>
        <taxon>Agaricomycetidae</taxon>
        <taxon>Agaricales</taxon>
        <taxon>Pluteineae</taxon>
        <taxon>Pluteaceae</taxon>
        <taxon>Pluteus</taxon>
    </lineage>
</organism>
<proteinExistence type="predicted"/>
<accession>A0ACD3ABM6</accession>
<sequence>MTMLRYSWCIWDDENTGWQIAGSTLSSSSRAGTNKAAHRQSKSPRFSLTHSQLRGSHTTRTTSMDVSQLYNVGRNLAQEYPYVAAFFLGLGALSATRTVFQTLFVFLQLFILPGTSLKRFGAKKGAWAVITGATDGIGKEFAFQLAKAGFNVFLVARNNRLLESTASEIEKKYPGVSTKIHSIDFSTQEEASYVSLGAAFSGLDVGVLVNNVGKSHDMPAYFVDTPYDEMLDIVSINVTATLRVTYSVLPGMVQRKRGLVLNIGSFAGAIPSPMLATYSGTKGFLTTFSSALGEEVAQHNIIVENVNTYFVVSKLSKIRKASALIPQPGPYVRSVLSKVGLPGGAAYSNRPNTTTPYWSHGLLDYVLTLFNLRGTAIKYTHRLHSGIRKRALRKLERESKRAQ</sequence>
<evidence type="ECO:0000313" key="2">
    <source>
        <dbReference type="Proteomes" id="UP000308600"/>
    </source>
</evidence>
<keyword evidence="2" id="KW-1185">Reference proteome</keyword>
<gene>
    <name evidence="1" type="ORF">BDN72DRAFT_848856</name>
</gene>